<name>A0A6J6B9B6_9ZZZZ</name>
<dbReference type="InterPro" id="IPR050259">
    <property type="entry name" value="SDR"/>
</dbReference>
<dbReference type="PRINTS" id="PR00081">
    <property type="entry name" value="GDHRDH"/>
</dbReference>
<evidence type="ECO:0000313" key="2">
    <source>
        <dbReference type="EMBL" id="CAB4534973.1"/>
    </source>
</evidence>
<sequence length="248" mass="25192">MDLAISGRTAAVAGGSAGLGFATAQALANDGVRVAICGRDAKRVTDAATKIGNSCIGIVGDVSSVAGGETFIRNATAAVGHLDIVVLNGGGPPAGNFASTNVESYETAVQNGLMSMIAMTKLVVPEMQSRKWGRVVAITSIAVRQPIANLILSNTMRAGLTGFLKTVAREVAGDCVTINTVQPGTHATDRITQLYGAVPDAKALDIPAGVVGDPKDFGDVVAFLCSESAKFITGANLQVDGGQYSGLI</sequence>
<comment type="similarity">
    <text evidence="1">Belongs to the short-chain dehydrogenases/reductases (SDR) family.</text>
</comment>
<dbReference type="InterPro" id="IPR036291">
    <property type="entry name" value="NAD(P)-bd_dom_sf"/>
</dbReference>
<proteinExistence type="inferred from homology"/>
<gene>
    <name evidence="2" type="ORF">UFOPK1353_00591</name>
</gene>
<evidence type="ECO:0000256" key="1">
    <source>
        <dbReference type="ARBA" id="ARBA00006484"/>
    </source>
</evidence>
<organism evidence="2">
    <name type="scientific">freshwater metagenome</name>
    <dbReference type="NCBI Taxonomy" id="449393"/>
    <lineage>
        <taxon>unclassified sequences</taxon>
        <taxon>metagenomes</taxon>
        <taxon>ecological metagenomes</taxon>
    </lineage>
</organism>
<dbReference type="InterPro" id="IPR002347">
    <property type="entry name" value="SDR_fam"/>
</dbReference>
<dbReference type="Pfam" id="PF13561">
    <property type="entry name" value="adh_short_C2"/>
    <property type="match status" value="1"/>
</dbReference>
<accession>A0A6J6B9B6</accession>
<dbReference type="PANTHER" id="PTHR42879:SF6">
    <property type="entry name" value="NADPH-DEPENDENT REDUCTASE BACG"/>
    <property type="match status" value="1"/>
</dbReference>
<dbReference type="Gene3D" id="3.40.50.720">
    <property type="entry name" value="NAD(P)-binding Rossmann-like Domain"/>
    <property type="match status" value="1"/>
</dbReference>
<reference evidence="2" key="1">
    <citation type="submission" date="2020-05" db="EMBL/GenBank/DDBJ databases">
        <authorList>
            <person name="Chiriac C."/>
            <person name="Salcher M."/>
            <person name="Ghai R."/>
            <person name="Kavagutti S V."/>
        </authorList>
    </citation>
    <scope>NUCLEOTIDE SEQUENCE</scope>
</reference>
<dbReference type="AlphaFoldDB" id="A0A6J6B9B6"/>
<dbReference type="EMBL" id="CAEZSE010000078">
    <property type="protein sequence ID" value="CAB4534973.1"/>
    <property type="molecule type" value="Genomic_DNA"/>
</dbReference>
<dbReference type="SUPFAM" id="SSF51735">
    <property type="entry name" value="NAD(P)-binding Rossmann-fold domains"/>
    <property type="match status" value="1"/>
</dbReference>
<dbReference type="PANTHER" id="PTHR42879">
    <property type="entry name" value="3-OXOACYL-(ACYL-CARRIER-PROTEIN) REDUCTASE"/>
    <property type="match status" value="1"/>
</dbReference>
<protein>
    <submittedName>
        <fullName evidence="2">Unannotated protein</fullName>
    </submittedName>
</protein>